<keyword evidence="1" id="KW-0808">Transferase</keyword>
<dbReference type="GO" id="GO:0031012">
    <property type="term" value="C:extracellular matrix"/>
    <property type="evidence" value="ECO:0007669"/>
    <property type="project" value="TreeGrafter"/>
</dbReference>
<dbReference type="OrthoDB" id="416454at2759"/>
<keyword evidence="2" id="KW-1185">Reference proteome</keyword>
<evidence type="ECO:0000313" key="2">
    <source>
        <dbReference type="Proteomes" id="UP000233556"/>
    </source>
</evidence>
<reference evidence="2" key="2">
    <citation type="submission" date="2017-12" db="EMBL/GenBank/DDBJ databases">
        <title>Genome sequence of the Bar-tailed Godwit (Limosa lapponica baueri).</title>
        <authorList>
            <person name="Lima N.C.B."/>
            <person name="Parody-Merino A.M."/>
            <person name="Battley P.F."/>
            <person name="Fidler A.E."/>
            <person name="Prosdocimi F."/>
        </authorList>
    </citation>
    <scope>NUCLEOTIDE SEQUENCE [LARGE SCALE GENOMIC DNA]</scope>
</reference>
<dbReference type="EMBL" id="KZ505716">
    <property type="protein sequence ID" value="PKU46309.1"/>
    <property type="molecule type" value="Genomic_DNA"/>
</dbReference>
<evidence type="ECO:0000313" key="1">
    <source>
        <dbReference type="EMBL" id="PKU46309.1"/>
    </source>
</evidence>
<organism evidence="1 2">
    <name type="scientific">Limosa lapponica baueri</name>
    <dbReference type="NCBI Taxonomy" id="1758121"/>
    <lineage>
        <taxon>Eukaryota</taxon>
        <taxon>Metazoa</taxon>
        <taxon>Chordata</taxon>
        <taxon>Craniata</taxon>
        <taxon>Vertebrata</taxon>
        <taxon>Euteleostomi</taxon>
        <taxon>Archelosauria</taxon>
        <taxon>Archosauria</taxon>
        <taxon>Dinosauria</taxon>
        <taxon>Saurischia</taxon>
        <taxon>Theropoda</taxon>
        <taxon>Coelurosauria</taxon>
        <taxon>Aves</taxon>
        <taxon>Neognathae</taxon>
        <taxon>Neoaves</taxon>
        <taxon>Charadriiformes</taxon>
        <taxon>Scolopacidae</taxon>
        <taxon>Limosa</taxon>
    </lineage>
</organism>
<dbReference type="PANTHER" id="PTHR33395:SF22">
    <property type="entry name" value="REVERSE TRANSCRIPTASE DOMAIN-CONTAINING PROTEIN"/>
    <property type="match status" value="1"/>
</dbReference>
<reference evidence="2" key="1">
    <citation type="submission" date="2017-11" db="EMBL/GenBank/DDBJ databases">
        <authorList>
            <person name="Lima N.C."/>
            <person name="Parody-Merino A.M."/>
            <person name="Battley P.F."/>
            <person name="Fidler A.E."/>
            <person name="Prosdocimi F."/>
        </authorList>
    </citation>
    <scope>NUCLEOTIDE SEQUENCE [LARGE SCALE GENOMIC DNA]</scope>
</reference>
<protein>
    <submittedName>
        <fullName evidence="1">Rna-directed dna polymerase from mobile element jockey-like</fullName>
    </submittedName>
</protein>
<name>A0A2I0UJS1_LIMLA</name>
<proteinExistence type="predicted"/>
<dbReference type="GO" id="GO:0003964">
    <property type="term" value="F:RNA-directed DNA polymerase activity"/>
    <property type="evidence" value="ECO:0007669"/>
    <property type="project" value="UniProtKB-KW"/>
</dbReference>
<sequence>MWGGNTVTKDEEKAEVLNAFFASVFNSKTSCSLGNQLPELEGRKQNEAPIIQGETVSDLLHHLNMHRSVGPDRIHPRLLRELAEVPTESLSIIYQQSWLTREVPADWRLANVIPIHKNSWKEDPGNYRPVSLTLVSGKVMEQIILSAVTRYVQDNQVIRPSQYGFMKGRSCLTNLIFYGKVTQLVDEVKAVNVDYLDFSKTLDTI</sequence>
<keyword evidence="1" id="KW-0548">Nucleotidyltransferase</keyword>
<dbReference type="GO" id="GO:0061343">
    <property type="term" value="P:cell adhesion involved in heart morphogenesis"/>
    <property type="evidence" value="ECO:0007669"/>
    <property type="project" value="TreeGrafter"/>
</dbReference>
<gene>
    <name evidence="1" type="ORF">llap_3377</name>
</gene>
<dbReference type="AlphaFoldDB" id="A0A2I0UJS1"/>
<dbReference type="Proteomes" id="UP000233556">
    <property type="component" value="Unassembled WGS sequence"/>
</dbReference>
<accession>A0A2I0UJS1</accession>
<dbReference type="PANTHER" id="PTHR33395">
    <property type="entry name" value="TRANSCRIPTASE, PUTATIVE-RELATED-RELATED"/>
    <property type="match status" value="1"/>
</dbReference>
<dbReference type="GO" id="GO:0007508">
    <property type="term" value="P:larval heart development"/>
    <property type="evidence" value="ECO:0007669"/>
    <property type="project" value="TreeGrafter"/>
</dbReference>
<keyword evidence="1" id="KW-0695">RNA-directed DNA polymerase</keyword>